<proteinExistence type="inferred from homology"/>
<dbReference type="AlphaFoldDB" id="A0A7K1TF25"/>
<name>A0A7K1TF25_9BACT</name>
<keyword evidence="4 6" id="KW-0624">Polysaccharide degradation</keyword>
<keyword evidence="2 6" id="KW-0119">Carbohydrate metabolism</keyword>
<keyword evidence="8" id="KW-0858">Xylan degradation</keyword>
<comment type="catalytic activity">
    <reaction evidence="6">
        <text>Endohydrolysis of (1-&gt;4)-beta-D-xylosidic linkages in xylans.</text>
        <dbReference type="EC" id="3.2.1.8"/>
    </reaction>
</comment>
<dbReference type="EC" id="3.2.1.8" evidence="6"/>
<dbReference type="InterPro" id="IPR031158">
    <property type="entry name" value="GH10_AS"/>
</dbReference>
<dbReference type="PANTHER" id="PTHR31490">
    <property type="entry name" value="GLYCOSYL HYDROLASE"/>
    <property type="match status" value="1"/>
</dbReference>
<protein>
    <recommendedName>
        <fullName evidence="6">Beta-xylanase</fullName>
        <ecNumber evidence="6">3.2.1.8</ecNumber>
    </recommendedName>
</protein>
<gene>
    <name evidence="8" type="ORF">GO988_10400</name>
</gene>
<evidence type="ECO:0000256" key="5">
    <source>
        <dbReference type="PROSITE-ProRule" id="PRU10061"/>
    </source>
</evidence>
<keyword evidence="9" id="KW-1185">Reference proteome</keyword>
<feature type="domain" description="GH10" evidence="7">
    <location>
        <begin position="26"/>
        <end position="362"/>
    </location>
</feature>
<dbReference type="SUPFAM" id="SSF51445">
    <property type="entry name" value="(Trans)glycosidases"/>
    <property type="match status" value="1"/>
</dbReference>
<dbReference type="Proteomes" id="UP000441336">
    <property type="component" value="Unassembled WGS sequence"/>
</dbReference>
<accession>A0A7K1TF25</accession>
<feature type="active site" description="Nucleophile" evidence="5">
    <location>
        <position position="267"/>
    </location>
</feature>
<evidence type="ECO:0000313" key="8">
    <source>
        <dbReference type="EMBL" id="MVN76731.1"/>
    </source>
</evidence>
<evidence type="ECO:0000259" key="7">
    <source>
        <dbReference type="PROSITE" id="PS51760"/>
    </source>
</evidence>
<dbReference type="SMART" id="SM00633">
    <property type="entry name" value="Glyco_10"/>
    <property type="match status" value="1"/>
</dbReference>
<dbReference type="PROSITE" id="PS51760">
    <property type="entry name" value="GH10_2"/>
    <property type="match status" value="1"/>
</dbReference>
<dbReference type="Pfam" id="PF00331">
    <property type="entry name" value="Glyco_hydro_10"/>
    <property type="match status" value="1"/>
</dbReference>
<evidence type="ECO:0000256" key="4">
    <source>
        <dbReference type="ARBA" id="ARBA00023326"/>
    </source>
</evidence>
<dbReference type="Gene3D" id="3.20.20.80">
    <property type="entry name" value="Glycosidases"/>
    <property type="match status" value="1"/>
</dbReference>
<reference evidence="8 9" key="1">
    <citation type="submission" date="2019-12" db="EMBL/GenBank/DDBJ databases">
        <title>Hymenobacter sp. HMF4947 Genome sequencing and assembly.</title>
        <authorList>
            <person name="Kang H."/>
            <person name="Cha I."/>
            <person name="Kim H."/>
            <person name="Joh K."/>
        </authorList>
    </citation>
    <scope>NUCLEOTIDE SEQUENCE [LARGE SCALE GENOMIC DNA]</scope>
    <source>
        <strain evidence="8 9">HMF4947</strain>
    </source>
</reference>
<dbReference type="InterPro" id="IPR001000">
    <property type="entry name" value="GH10_dom"/>
</dbReference>
<dbReference type="PANTHER" id="PTHR31490:SF90">
    <property type="entry name" value="ENDO-1,4-BETA-XYLANASE A"/>
    <property type="match status" value="1"/>
</dbReference>
<dbReference type="GO" id="GO:0031176">
    <property type="term" value="F:endo-1,4-beta-xylanase activity"/>
    <property type="evidence" value="ECO:0007669"/>
    <property type="project" value="UniProtKB-EC"/>
</dbReference>
<comment type="similarity">
    <text evidence="6">Belongs to the glycosyl hydrolase 10 (cellulase F) family.</text>
</comment>
<keyword evidence="1 6" id="KW-0378">Hydrolase</keyword>
<evidence type="ECO:0000256" key="3">
    <source>
        <dbReference type="ARBA" id="ARBA00023295"/>
    </source>
</evidence>
<dbReference type="EMBL" id="WQKZ01000002">
    <property type="protein sequence ID" value="MVN76731.1"/>
    <property type="molecule type" value="Genomic_DNA"/>
</dbReference>
<dbReference type="PRINTS" id="PR00134">
    <property type="entry name" value="GLHYDRLASE10"/>
</dbReference>
<dbReference type="RefSeq" id="WP_157564916.1">
    <property type="nucleotide sequence ID" value="NZ_WQKZ01000002.1"/>
</dbReference>
<dbReference type="GO" id="GO:0045493">
    <property type="term" value="P:xylan catabolic process"/>
    <property type="evidence" value="ECO:0007669"/>
    <property type="project" value="UniProtKB-KW"/>
</dbReference>
<evidence type="ECO:0000313" key="9">
    <source>
        <dbReference type="Proteomes" id="UP000441336"/>
    </source>
</evidence>
<evidence type="ECO:0000256" key="1">
    <source>
        <dbReference type="ARBA" id="ARBA00022801"/>
    </source>
</evidence>
<organism evidence="8 9">
    <name type="scientific">Hymenobacter ginkgonis</name>
    <dbReference type="NCBI Taxonomy" id="2682976"/>
    <lineage>
        <taxon>Bacteria</taxon>
        <taxon>Pseudomonadati</taxon>
        <taxon>Bacteroidota</taxon>
        <taxon>Cytophagia</taxon>
        <taxon>Cytophagales</taxon>
        <taxon>Hymenobacteraceae</taxon>
        <taxon>Hymenobacter</taxon>
    </lineage>
</organism>
<dbReference type="InterPro" id="IPR044846">
    <property type="entry name" value="GH10"/>
</dbReference>
<evidence type="ECO:0000256" key="2">
    <source>
        <dbReference type="ARBA" id="ARBA00023277"/>
    </source>
</evidence>
<comment type="caution">
    <text evidence="8">The sequence shown here is derived from an EMBL/GenBank/DDBJ whole genome shotgun (WGS) entry which is preliminary data.</text>
</comment>
<dbReference type="PROSITE" id="PS00591">
    <property type="entry name" value="GH10_1"/>
    <property type="match status" value="1"/>
</dbReference>
<keyword evidence="3 6" id="KW-0326">Glycosidase</keyword>
<dbReference type="InterPro" id="IPR017853">
    <property type="entry name" value="GH"/>
</dbReference>
<evidence type="ECO:0000256" key="6">
    <source>
        <dbReference type="RuleBase" id="RU361174"/>
    </source>
</evidence>
<sequence>MKVNFHHFGLAGLLLIGVAGLTAQRPAADKGLKDYYQQYFPIGVAVSTQALKNPAETALILQQFNSLTPENDMKMGPIHPEENRYNWGPADAIVDFAQGHKLRVRGHNLCWHEQTPKWLFKNADGSQVSKEVLLKRLHDHIDAVVKRYKGKIYAWDVVNEAIADNPNEFLRNSDWYKICGEDFIAEAFRYAHAADPQAVLFYNDYNTERPEKMERIYKLLKKLKDAHVPIDAVGLQGHWSLVEPTEQELRTTIERFGSLGLKVQVTELDVSVYPWEKDRRARRPDESDAYTPEMQQKQTAQYKLFFKVFRDEAKYMTGITFWNISDHYSWLDTYPVAGRKNHPLLFDENFKPKPAYYEVVKF</sequence>